<dbReference type="Proteomes" id="UP000198939">
    <property type="component" value="Unassembled WGS sequence"/>
</dbReference>
<dbReference type="OrthoDB" id="7163809at2"/>
<evidence type="ECO:0000256" key="7">
    <source>
        <dbReference type="ARBA" id="ARBA00040167"/>
    </source>
</evidence>
<dbReference type="NCBIfam" id="NF006621">
    <property type="entry name" value="PRK09189.1"/>
    <property type="match status" value="1"/>
</dbReference>
<evidence type="ECO:0000256" key="9">
    <source>
        <dbReference type="RuleBase" id="RU366031"/>
    </source>
</evidence>
<accession>A0A1H8F1C9</accession>
<sequence length="235" mass="25418">MRVLVTRPQHSGERTAERLRELGHEPILLPLSQPVHDGDAAVRGLETTEGGIVITSAETIRALATHSAELAVHLTRPVFAVGDATAEEARTIGFTAVTASGGSGNELAETIAERAGGFVLYLAGRPRAETFEKRAREIGLRITVVECYRMKPTRIAPQTLQTIVAHQRPDAILFFSRQTAENFFRMIEAHMSPDGLAGMRFLCLSKSVAEAVPIPLQGAVSIASMPDERSLLSLL</sequence>
<gene>
    <name evidence="11" type="ORF">RTCCBAU85039_0121</name>
    <name evidence="12" type="ORF">SAMN05216228_1003123</name>
</gene>
<keyword evidence="5 9" id="KW-0627">Porphyrin biosynthesis</keyword>
<name>A0A1H8F1C9_9HYPH</name>
<comment type="pathway">
    <text evidence="1 9">Porphyrin-containing compound metabolism; protoporphyrin-IX biosynthesis; coproporphyrinogen-III from 5-aminolevulinate: step 3/4.</text>
</comment>
<reference evidence="13" key="1">
    <citation type="submission" date="2016-10" db="EMBL/GenBank/DDBJ databases">
        <authorList>
            <person name="Wibberg D."/>
        </authorList>
    </citation>
    <scope>NUCLEOTIDE SEQUENCE [LARGE SCALE GENOMIC DNA]</scope>
</reference>
<evidence type="ECO:0000256" key="3">
    <source>
        <dbReference type="ARBA" id="ARBA00013109"/>
    </source>
</evidence>
<evidence type="ECO:0000256" key="1">
    <source>
        <dbReference type="ARBA" id="ARBA00004772"/>
    </source>
</evidence>
<evidence type="ECO:0000259" key="10">
    <source>
        <dbReference type="Pfam" id="PF02602"/>
    </source>
</evidence>
<organism evidence="11 13">
    <name type="scientific">Rhizobium tibeticum</name>
    <dbReference type="NCBI Taxonomy" id="501024"/>
    <lineage>
        <taxon>Bacteria</taxon>
        <taxon>Pseudomonadati</taxon>
        <taxon>Pseudomonadota</taxon>
        <taxon>Alphaproteobacteria</taxon>
        <taxon>Hyphomicrobiales</taxon>
        <taxon>Rhizobiaceae</taxon>
        <taxon>Rhizobium/Agrobacterium group</taxon>
        <taxon>Rhizobium</taxon>
    </lineage>
</organism>
<dbReference type="PANTHER" id="PTHR38042">
    <property type="entry name" value="UROPORPHYRINOGEN-III SYNTHASE, CHLOROPLASTIC"/>
    <property type="match status" value="1"/>
</dbReference>
<dbReference type="CDD" id="cd06578">
    <property type="entry name" value="HemD"/>
    <property type="match status" value="1"/>
</dbReference>
<reference evidence="12 14" key="3">
    <citation type="submission" date="2016-10" db="EMBL/GenBank/DDBJ databases">
        <authorList>
            <person name="Varghese N."/>
            <person name="Submissions S."/>
        </authorList>
    </citation>
    <scope>NUCLEOTIDE SEQUENCE [LARGE SCALE GENOMIC DNA]</scope>
    <source>
        <strain evidence="12 14">CGMCC 1.7071</strain>
    </source>
</reference>
<comment type="catalytic activity">
    <reaction evidence="8 9">
        <text>hydroxymethylbilane = uroporphyrinogen III + H2O</text>
        <dbReference type="Rhea" id="RHEA:18965"/>
        <dbReference type="ChEBI" id="CHEBI:15377"/>
        <dbReference type="ChEBI" id="CHEBI:57308"/>
        <dbReference type="ChEBI" id="CHEBI:57845"/>
        <dbReference type="EC" id="4.2.1.75"/>
    </reaction>
</comment>
<protein>
    <recommendedName>
        <fullName evidence="7 9">Uroporphyrinogen-III synthase</fullName>
        <ecNumber evidence="3 9">4.2.1.75</ecNumber>
    </recommendedName>
</protein>
<dbReference type="RefSeq" id="WP_072369372.1">
    <property type="nucleotide sequence ID" value="NZ_FNXB01000001.1"/>
</dbReference>
<keyword evidence="14" id="KW-1185">Reference proteome</keyword>
<dbReference type="GO" id="GO:0006780">
    <property type="term" value="P:uroporphyrinogen III biosynthetic process"/>
    <property type="evidence" value="ECO:0007669"/>
    <property type="project" value="UniProtKB-UniRule"/>
</dbReference>
<keyword evidence="4 9" id="KW-0456">Lyase</keyword>
<dbReference type="InterPro" id="IPR036108">
    <property type="entry name" value="4pyrrol_syn_uPrphyn_synt_sf"/>
</dbReference>
<dbReference type="SUPFAM" id="SSF69618">
    <property type="entry name" value="HemD-like"/>
    <property type="match status" value="1"/>
</dbReference>
<dbReference type="PANTHER" id="PTHR38042:SF1">
    <property type="entry name" value="UROPORPHYRINOGEN-III SYNTHASE, CHLOROPLASTIC"/>
    <property type="match status" value="1"/>
</dbReference>
<dbReference type="STRING" id="501024.RTCCBAU85039_0121"/>
<evidence type="ECO:0000313" key="11">
    <source>
        <dbReference type="EMBL" id="SEH39394.1"/>
    </source>
</evidence>
<dbReference type="GO" id="GO:0006782">
    <property type="term" value="P:protoporphyrinogen IX biosynthetic process"/>
    <property type="evidence" value="ECO:0007669"/>
    <property type="project" value="UniProtKB-UniRule"/>
</dbReference>
<evidence type="ECO:0000313" key="14">
    <source>
        <dbReference type="Proteomes" id="UP000198939"/>
    </source>
</evidence>
<dbReference type="Proteomes" id="UP000183063">
    <property type="component" value="Unassembled WGS sequence"/>
</dbReference>
<evidence type="ECO:0000313" key="13">
    <source>
        <dbReference type="Proteomes" id="UP000183063"/>
    </source>
</evidence>
<evidence type="ECO:0000256" key="6">
    <source>
        <dbReference type="ARBA" id="ARBA00037589"/>
    </source>
</evidence>
<dbReference type="InterPro" id="IPR003754">
    <property type="entry name" value="4pyrrol_synth_uPrphyn_synth"/>
</dbReference>
<dbReference type="GO" id="GO:0004852">
    <property type="term" value="F:uroporphyrinogen-III synthase activity"/>
    <property type="evidence" value="ECO:0007669"/>
    <property type="project" value="UniProtKB-UniRule"/>
</dbReference>
<dbReference type="EMBL" id="FOCV01000003">
    <property type="protein sequence ID" value="SEN24897.1"/>
    <property type="molecule type" value="Genomic_DNA"/>
</dbReference>
<evidence type="ECO:0000256" key="4">
    <source>
        <dbReference type="ARBA" id="ARBA00023239"/>
    </source>
</evidence>
<dbReference type="Pfam" id="PF02602">
    <property type="entry name" value="HEM4"/>
    <property type="match status" value="1"/>
</dbReference>
<evidence type="ECO:0000256" key="2">
    <source>
        <dbReference type="ARBA" id="ARBA00008133"/>
    </source>
</evidence>
<dbReference type="AlphaFoldDB" id="A0A1H8F1C9"/>
<comment type="function">
    <text evidence="6 9">Catalyzes cyclization of the linear tetrapyrrole, hydroxymethylbilane, to the macrocyclic uroporphyrinogen III.</text>
</comment>
<comment type="similarity">
    <text evidence="2 9">Belongs to the uroporphyrinogen-III synthase family.</text>
</comment>
<dbReference type="InterPro" id="IPR039793">
    <property type="entry name" value="UROS/Hem4"/>
</dbReference>
<dbReference type="EMBL" id="FNXB01000001">
    <property type="protein sequence ID" value="SEH39394.1"/>
    <property type="molecule type" value="Genomic_DNA"/>
</dbReference>
<evidence type="ECO:0000256" key="5">
    <source>
        <dbReference type="ARBA" id="ARBA00023244"/>
    </source>
</evidence>
<dbReference type="Gene3D" id="3.40.50.10090">
    <property type="match status" value="2"/>
</dbReference>
<evidence type="ECO:0000256" key="8">
    <source>
        <dbReference type="ARBA" id="ARBA00048617"/>
    </source>
</evidence>
<evidence type="ECO:0000313" key="12">
    <source>
        <dbReference type="EMBL" id="SEN24897.1"/>
    </source>
</evidence>
<reference evidence="11" key="2">
    <citation type="submission" date="2016-10" db="EMBL/GenBank/DDBJ databases">
        <authorList>
            <person name="de Groot N.N."/>
        </authorList>
    </citation>
    <scope>NUCLEOTIDE SEQUENCE [LARGE SCALE GENOMIC DNA]</scope>
    <source>
        <strain evidence="11">CCBAU85039</strain>
    </source>
</reference>
<dbReference type="UniPathway" id="UPA00251">
    <property type="reaction ID" value="UER00320"/>
</dbReference>
<feature type="domain" description="Tetrapyrrole biosynthesis uroporphyrinogen III synthase" evidence="10">
    <location>
        <begin position="14"/>
        <end position="213"/>
    </location>
</feature>
<proteinExistence type="inferred from homology"/>
<dbReference type="EC" id="4.2.1.75" evidence="3 9"/>